<proteinExistence type="predicted"/>
<protein>
    <submittedName>
        <fullName evidence="1">Uncharacterized protein</fullName>
    </submittedName>
</protein>
<dbReference type="EMBL" id="OE840028">
    <property type="protein sequence ID" value="CAD7589305.1"/>
    <property type="molecule type" value="Genomic_DNA"/>
</dbReference>
<reference evidence="1" key="1">
    <citation type="submission" date="2020-11" db="EMBL/GenBank/DDBJ databases">
        <authorList>
            <person name="Tran Van P."/>
        </authorList>
    </citation>
    <scope>NUCLEOTIDE SEQUENCE</scope>
</reference>
<name>A0A7R9JTP7_TIMGE</name>
<organism evidence="1">
    <name type="scientific">Timema genevievae</name>
    <name type="common">Walking stick</name>
    <dbReference type="NCBI Taxonomy" id="629358"/>
    <lineage>
        <taxon>Eukaryota</taxon>
        <taxon>Metazoa</taxon>
        <taxon>Ecdysozoa</taxon>
        <taxon>Arthropoda</taxon>
        <taxon>Hexapoda</taxon>
        <taxon>Insecta</taxon>
        <taxon>Pterygota</taxon>
        <taxon>Neoptera</taxon>
        <taxon>Polyneoptera</taxon>
        <taxon>Phasmatodea</taxon>
        <taxon>Timematodea</taxon>
        <taxon>Timematoidea</taxon>
        <taxon>Timematidae</taxon>
        <taxon>Timema</taxon>
    </lineage>
</organism>
<accession>A0A7R9JTP7</accession>
<dbReference type="AlphaFoldDB" id="A0A7R9JTP7"/>
<gene>
    <name evidence="1" type="ORF">TGEB3V08_LOCUS3269</name>
</gene>
<evidence type="ECO:0000313" key="1">
    <source>
        <dbReference type="EMBL" id="CAD7589305.1"/>
    </source>
</evidence>
<sequence>MSHIEKGEGFIEEDKTRKSTTWVDFTAIVDFCFREKKREKEREELWKRLTELEVNNKNFICCYLCEKKKRVSFPDLKNKKKSEWREQARSAWRVALQLVRDKRPCVRKGTAVLLFTRWCAKLRKVELKVEDQISFCFDFDKL</sequence>